<comment type="caution">
    <text evidence="2">The sequence shown here is derived from an EMBL/GenBank/DDBJ whole genome shotgun (WGS) entry which is preliminary data.</text>
</comment>
<dbReference type="Proteomes" id="UP000217768">
    <property type="component" value="Unassembled WGS sequence"/>
</dbReference>
<evidence type="ECO:0000313" key="2">
    <source>
        <dbReference type="EMBL" id="PBA27145.1"/>
    </source>
</evidence>
<accession>A0A2A3A0W4</accession>
<sequence>MLTHWGSRRPAQRGPSALPTVGDASFPVLETLPEKAANRSAPY</sequence>
<reference evidence="2 3" key="1">
    <citation type="submission" date="2017-08" db="EMBL/GenBank/DDBJ databases">
        <title>Phylogenetic analysis of Mycobacterium avium complex whole genomes.</title>
        <authorList>
            <person name="Caverly L.J."/>
            <person name="Spilker T."/>
            <person name="Lipuma J."/>
        </authorList>
    </citation>
    <scope>NUCLEOTIDE SEQUENCE [LARGE SCALE GENOMIC DNA]</scope>
    <source>
        <strain evidence="2 3">FLAC0165</strain>
    </source>
</reference>
<feature type="region of interest" description="Disordered" evidence="1">
    <location>
        <begin position="1"/>
        <end position="23"/>
    </location>
</feature>
<dbReference type="OrthoDB" id="9859937at2"/>
<feature type="compositionally biased region" description="Basic residues" evidence="1">
    <location>
        <begin position="1"/>
        <end position="11"/>
    </location>
</feature>
<evidence type="ECO:0000313" key="3">
    <source>
        <dbReference type="Proteomes" id="UP000217768"/>
    </source>
</evidence>
<gene>
    <name evidence="2" type="ORF">CKJ66_09780</name>
</gene>
<proteinExistence type="predicted"/>
<evidence type="ECO:0000256" key="1">
    <source>
        <dbReference type="SAM" id="MobiDB-lite"/>
    </source>
</evidence>
<name>A0A2A3A0W4_MYCAV</name>
<organism evidence="2 3">
    <name type="scientific">Mycobacterium avium</name>
    <dbReference type="NCBI Taxonomy" id="1764"/>
    <lineage>
        <taxon>Bacteria</taxon>
        <taxon>Bacillati</taxon>
        <taxon>Actinomycetota</taxon>
        <taxon>Actinomycetes</taxon>
        <taxon>Mycobacteriales</taxon>
        <taxon>Mycobacteriaceae</taxon>
        <taxon>Mycobacterium</taxon>
        <taxon>Mycobacterium avium complex (MAC)</taxon>
    </lineage>
</organism>
<dbReference type="AlphaFoldDB" id="A0A2A3A0W4"/>
<protein>
    <submittedName>
        <fullName evidence="2">Peptidase</fullName>
    </submittedName>
</protein>
<dbReference type="EMBL" id="NSFD01000011">
    <property type="protein sequence ID" value="PBA27145.1"/>
    <property type="molecule type" value="Genomic_DNA"/>
</dbReference>